<feature type="domain" description="Complex 1 LYR protein" evidence="2">
    <location>
        <begin position="7"/>
        <end position="63"/>
    </location>
</feature>
<dbReference type="PANTHER" id="PTHR13166">
    <property type="entry name" value="PROTEIN C6ORF149"/>
    <property type="match status" value="1"/>
</dbReference>
<dbReference type="Proteomes" id="UP001374579">
    <property type="component" value="Unassembled WGS sequence"/>
</dbReference>
<organism evidence="3 4">
    <name type="scientific">Littorina saxatilis</name>
    <dbReference type="NCBI Taxonomy" id="31220"/>
    <lineage>
        <taxon>Eukaryota</taxon>
        <taxon>Metazoa</taxon>
        <taxon>Spiralia</taxon>
        <taxon>Lophotrochozoa</taxon>
        <taxon>Mollusca</taxon>
        <taxon>Gastropoda</taxon>
        <taxon>Caenogastropoda</taxon>
        <taxon>Littorinimorpha</taxon>
        <taxon>Littorinoidea</taxon>
        <taxon>Littorinidae</taxon>
        <taxon>Littorina</taxon>
    </lineage>
</organism>
<evidence type="ECO:0000313" key="4">
    <source>
        <dbReference type="Proteomes" id="UP001374579"/>
    </source>
</evidence>
<dbReference type="EMBL" id="JBAMIC010000001">
    <property type="protein sequence ID" value="KAK7114980.1"/>
    <property type="molecule type" value="Genomic_DNA"/>
</dbReference>
<evidence type="ECO:0000259" key="2">
    <source>
        <dbReference type="Pfam" id="PF05347"/>
    </source>
</evidence>
<dbReference type="InterPro" id="IPR008011">
    <property type="entry name" value="Complex1_LYR_dom"/>
</dbReference>
<evidence type="ECO:0000313" key="3">
    <source>
        <dbReference type="EMBL" id="KAK7114980.1"/>
    </source>
</evidence>
<reference evidence="3 4" key="1">
    <citation type="submission" date="2024-02" db="EMBL/GenBank/DDBJ databases">
        <title>Chromosome-scale genome assembly of the rough periwinkle Littorina saxatilis.</title>
        <authorList>
            <person name="De Jode A."/>
            <person name="Faria R."/>
            <person name="Formenti G."/>
            <person name="Sims Y."/>
            <person name="Smith T.P."/>
            <person name="Tracey A."/>
            <person name="Wood J.M.D."/>
            <person name="Zagrodzka Z.B."/>
            <person name="Johannesson K."/>
            <person name="Butlin R.K."/>
            <person name="Leder E.H."/>
        </authorList>
    </citation>
    <scope>NUCLEOTIDE SEQUENCE [LARGE SCALE GENOMIC DNA]</scope>
    <source>
        <strain evidence="3">Snail1</strain>
        <tissue evidence="3">Muscle</tissue>
    </source>
</reference>
<gene>
    <name evidence="3" type="ORF">V1264_000935</name>
</gene>
<dbReference type="InterPro" id="IPR051522">
    <property type="entry name" value="ISC_assembly_LYR"/>
</dbReference>
<comment type="similarity">
    <text evidence="1">Belongs to the complex I LYR family.</text>
</comment>
<keyword evidence="4" id="KW-1185">Reference proteome</keyword>
<sequence length="93" mass="10963">MSATRSQVLSLYKHILREGKKFVDYNFRMYAVRRTKDQFRSNKEISDSSKIQELIKEAEENLEIMRRQVLIGQMYGDGKLVIESATQEESKSR</sequence>
<dbReference type="PANTHER" id="PTHR13166:SF7">
    <property type="entry name" value="LYR MOTIF-CONTAINING PROTEIN 4"/>
    <property type="match status" value="1"/>
</dbReference>
<comment type="caution">
    <text evidence="3">The sequence shown here is derived from an EMBL/GenBank/DDBJ whole genome shotgun (WGS) entry which is preliminary data.</text>
</comment>
<evidence type="ECO:0000256" key="1">
    <source>
        <dbReference type="ARBA" id="ARBA00009508"/>
    </source>
</evidence>
<dbReference type="GO" id="GO:1990221">
    <property type="term" value="C:L-cysteine desulfurase complex"/>
    <property type="evidence" value="ECO:0007669"/>
    <property type="project" value="TreeGrafter"/>
</dbReference>
<dbReference type="GO" id="GO:0005739">
    <property type="term" value="C:mitochondrion"/>
    <property type="evidence" value="ECO:0007669"/>
    <property type="project" value="TreeGrafter"/>
</dbReference>
<dbReference type="InterPro" id="IPR045297">
    <property type="entry name" value="Complex1_LYR_LYRM4"/>
</dbReference>
<protein>
    <recommendedName>
        <fullName evidence="2">Complex 1 LYR protein domain-containing protein</fullName>
    </recommendedName>
</protein>
<dbReference type="GO" id="GO:0016226">
    <property type="term" value="P:iron-sulfur cluster assembly"/>
    <property type="evidence" value="ECO:0007669"/>
    <property type="project" value="InterPro"/>
</dbReference>
<dbReference type="AlphaFoldDB" id="A0AAN9GQC0"/>
<dbReference type="Pfam" id="PF05347">
    <property type="entry name" value="Complex1_LYR"/>
    <property type="match status" value="1"/>
</dbReference>
<dbReference type="CDD" id="cd20264">
    <property type="entry name" value="Complex1_LYR_LYRM4"/>
    <property type="match status" value="1"/>
</dbReference>
<proteinExistence type="inferred from homology"/>
<name>A0AAN9GQC0_9CAEN</name>
<accession>A0AAN9GQC0</accession>